<keyword evidence="5" id="KW-1185">Reference proteome</keyword>
<comment type="caution">
    <text evidence="4">The sequence shown here is derived from an EMBL/GenBank/DDBJ whole genome shotgun (WGS) entry which is preliminary data.</text>
</comment>
<dbReference type="EMBL" id="RXIC02000024">
    <property type="protein sequence ID" value="KAB1208935.1"/>
    <property type="molecule type" value="Genomic_DNA"/>
</dbReference>
<sequence length="110" mass="12103">MLTGVWGGGGLRVTILMEFSRLEQIESLDLSYNNLKGIIPPQLIELQSLAIFNVVYNNLSGTTPKRKDQFGTFDESSYKRNPLLCGPSLVKACRKNGAPSTMSADHKGEK</sequence>
<dbReference type="Proteomes" id="UP000516437">
    <property type="component" value="Chromosome 6"/>
</dbReference>
<dbReference type="InterPro" id="IPR051502">
    <property type="entry name" value="RLP_Defense_Trigger"/>
</dbReference>
<organism evidence="4 5">
    <name type="scientific">Morella rubra</name>
    <name type="common">Chinese bayberry</name>
    <dbReference type="NCBI Taxonomy" id="262757"/>
    <lineage>
        <taxon>Eukaryota</taxon>
        <taxon>Viridiplantae</taxon>
        <taxon>Streptophyta</taxon>
        <taxon>Embryophyta</taxon>
        <taxon>Tracheophyta</taxon>
        <taxon>Spermatophyta</taxon>
        <taxon>Magnoliopsida</taxon>
        <taxon>eudicotyledons</taxon>
        <taxon>Gunneridae</taxon>
        <taxon>Pentapetalae</taxon>
        <taxon>rosids</taxon>
        <taxon>fabids</taxon>
        <taxon>Fagales</taxon>
        <taxon>Myricaceae</taxon>
        <taxon>Morella</taxon>
    </lineage>
</organism>
<dbReference type="OrthoDB" id="544346at2759"/>
<evidence type="ECO:0000313" key="4">
    <source>
        <dbReference type="EMBL" id="KAB1208935.1"/>
    </source>
</evidence>
<evidence type="ECO:0000256" key="3">
    <source>
        <dbReference type="ARBA" id="ARBA00022737"/>
    </source>
</evidence>
<evidence type="ECO:0000256" key="2">
    <source>
        <dbReference type="ARBA" id="ARBA00022614"/>
    </source>
</evidence>
<proteinExistence type="inferred from homology"/>
<keyword evidence="4" id="KW-0675">Receptor</keyword>
<keyword evidence="3" id="KW-0677">Repeat</keyword>
<dbReference type="InterPro" id="IPR001611">
    <property type="entry name" value="Leu-rich_rpt"/>
</dbReference>
<gene>
    <name evidence="4" type="ORF">CJ030_MR6G001706</name>
</gene>
<dbReference type="PANTHER" id="PTHR48062:SF21">
    <property type="entry name" value="RECEPTOR-LIKE PROTEIN 12"/>
    <property type="match status" value="1"/>
</dbReference>
<reference evidence="4 5" key="1">
    <citation type="journal article" date="2019" name="Plant Biotechnol. J.">
        <title>The red bayberry genome and genetic basis of sex determination.</title>
        <authorList>
            <person name="Jia H.M."/>
            <person name="Jia H.J."/>
            <person name="Cai Q.L."/>
            <person name="Wang Y."/>
            <person name="Zhao H.B."/>
            <person name="Yang W.F."/>
            <person name="Wang G.Y."/>
            <person name="Li Y.H."/>
            <person name="Zhan D.L."/>
            <person name="Shen Y.T."/>
            <person name="Niu Q.F."/>
            <person name="Chang L."/>
            <person name="Qiu J."/>
            <person name="Zhao L."/>
            <person name="Xie H.B."/>
            <person name="Fu W.Y."/>
            <person name="Jin J."/>
            <person name="Li X.W."/>
            <person name="Jiao Y."/>
            <person name="Zhou C.C."/>
            <person name="Tu T."/>
            <person name="Chai C.Y."/>
            <person name="Gao J.L."/>
            <person name="Fan L.J."/>
            <person name="van de Weg E."/>
            <person name="Wang J.Y."/>
            <person name="Gao Z.S."/>
        </authorList>
    </citation>
    <scope>NUCLEOTIDE SEQUENCE [LARGE SCALE GENOMIC DNA]</scope>
    <source>
        <tissue evidence="4">Leaves</tissue>
    </source>
</reference>
<evidence type="ECO:0000313" key="5">
    <source>
        <dbReference type="Proteomes" id="UP000516437"/>
    </source>
</evidence>
<keyword evidence="2" id="KW-0433">Leucine-rich repeat</keyword>
<name>A0A6A1V900_9ROSI</name>
<dbReference type="SUPFAM" id="SSF52058">
    <property type="entry name" value="L domain-like"/>
    <property type="match status" value="1"/>
</dbReference>
<comment type="similarity">
    <text evidence="1">Belongs to the RLP family.</text>
</comment>
<accession>A0A6A1V900</accession>
<dbReference type="Gene3D" id="3.80.10.10">
    <property type="entry name" value="Ribonuclease Inhibitor"/>
    <property type="match status" value="1"/>
</dbReference>
<dbReference type="AlphaFoldDB" id="A0A6A1V900"/>
<protein>
    <submittedName>
        <fullName evidence="4">Receptor-like protein 2</fullName>
    </submittedName>
</protein>
<dbReference type="Pfam" id="PF00560">
    <property type="entry name" value="LRR_1"/>
    <property type="match status" value="1"/>
</dbReference>
<evidence type="ECO:0000256" key="1">
    <source>
        <dbReference type="ARBA" id="ARBA00009592"/>
    </source>
</evidence>
<dbReference type="PANTHER" id="PTHR48062">
    <property type="entry name" value="RECEPTOR-LIKE PROTEIN 14"/>
    <property type="match status" value="1"/>
</dbReference>
<dbReference type="InterPro" id="IPR032675">
    <property type="entry name" value="LRR_dom_sf"/>
</dbReference>